<organism evidence="2 3">
    <name type="scientific">Arachnia rubra</name>
    <dbReference type="NCBI Taxonomy" id="1547448"/>
    <lineage>
        <taxon>Bacteria</taxon>
        <taxon>Bacillati</taxon>
        <taxon>Actinomycetota</taxon>
        <taxon>Actinomycetes</taxon>
        <taxon>Propionibacteriales</taxon>
        <taxon>Propionibacteriaceae</taxon>
        <taxon>Arachnia</taxon>
    </lineage>
</organism>
<dbReference type="SUPFAM" id="SSF52266">
    <property type="entry name" value="SGNH hydrolase"/>
    <property type="match status" value="1"/>
</dbReference>
<accession>A0ABX7Y9T1</accession>
<dbReference type="EMBL" id="CP072384">
    <property type="protein sequence ID" value="QUC09353.1"/>
    <property type="molecule type" value="Genomic_DNA"/>
</dbReference>
<dbReference type="PANTHER" id="PTHR30383:SF5">
    <property type="entry name" value="SGNH HYDROLASE-TYPE ESTERASE DOMAIN-CONTAINING PROTEIN"/>
    <property type="match status" value="1"/>
</dbReference>
<keyword evidence="2" id="KW-0378">Hydrolase</keyword>
<dbReference type="PROSITE" id="PS01098">
    <property type="entry name" value="LIPASE_GDSL_SER"/>
    <property type="match status" value="1"/>
</dbReference>
<evidence type="ECO:0000259" key="1">
    <source>
        <dbReference type="Pfam" id="PF13472"/>
    </source>
</evidence>
<dbReference type="PANTHER" id="PTHR30383">
    <property type="entry name" value="THIOESTERASE 1/PROTEASE 1/LYSOPHOSPHOLIPASE L1"/>
    <property type="match status" value="1"/>
</dbReference>
<dbReference type="GO" id="GO:0016787">
    <property type="term" value="F:hydrolase activity"/>
    <property type="evidence" value="ECO:0007669"/>
    <property type="project" value="UniProtKB-KW"/>
</dbReference>
<dbReference type="CDD" id="cd01834">
    <property type="entry name" value="SGNH_hydrolase_like_2"/>
    <property type="match status" value="1"/>
</dbReference>
<gene>
    <name evidence="2" type="ORF">J5A65_06485</name>
</gene>
<evidence type="ECO:0000313" key="2">
    <source>
        <dbReference type="EMBL" id="QUC09353.1"/>
    </source>
</evidence>
<dbReference type="Pfam" id="PF13472">
    <property type="entry name" value="Lipase_GDSL_2"/>
    <property type="match status" value="1"/>
</dbReference>
<reference evidence="2 3" key="1">
    <citation type="submission" date="2021-03" db="EMBL/GenBank/DDBJ databases">
        <title>Human Oral Microbial Genomes.</title>
        <authorList>
            <person name="Johnston C.D."/>
            <person name="Chen T."/>
            <person name="Dewhirst F.E."/>
        </authorList>
    </citation>
    <scope>NUCLEOTIDE SEQUENCE [LARGE SCALE GENOMIC DNA]</scope>
    <source>
        <strain evidence="2 3">DSMZ 100122</strain>
    </source>
</reference>
<dbReference type="Gene3D" id="3.40.50.1110">
    <property type="entry name" value="SGNH hydrolase"/>
    <property type="match status" value="1"/>
</dbReference>
<keyword evidence="3" id="KW-1185">Reference proteome</keyword>
<dbReference type="RefSeq" id="WP_212326795.1">
    <property type="nucleotide sequence ID" value="NZ_AP024463.1"/>
</dbReference>
<name>A0ABX7Y9T1_9ACTN</name>
<dbReference type="InterPro" id="IPR013830">
    <property type="entry name" value="SGNH_hydro"/>
</dbReference>
<dbReference type="InterPro" id="IPR008265">
    <property type="entry name" value="Lipase_GDSL_AS"/>
</dbReference>
<protein>
    <submittedName>
        <fullName evidence="2">SGNH/GDSL hydrolase family protein</fullName>
    </submittedName>
</protein>
<dbReference type="Proteomes" id="UP000678513">
    <property type="component" value="Chromosome"/>
</dbReference>
<evidence type="ECO:0000313" key="3">
    <source>
        <dbReference type="Proteomes" id="UP000678513"/>
    </source>
</evidence>
<feature type="domain" description="SGNH hydrolase-type esterase" evidence="1">
    <location>
        <begin position="10"/>
        <end position="186"/>
    </location>
</feature>
<dbReference type="InterPro" id="IPR051532">
    <property type="entry name" value="Ester_Hydrolysis_Enzymes"/>
</dbReference>
<proteinExistence type="predicted"/>
<dbReference type="InterPro" id="IPR036514">
    <property type="entry name" value="SGNH_hydro_sf"/>
</dbReference>
<sequence length="205" mass="22107">MTASLPTVVFAGDSITDAGRDPASGSLGTGYVAKLAKGPLAFARVVNAGVSGDRMADLEARFNADVLAEKPDLVSIFIGINDTWQVVTGEAASPLKEFEAAYRRLIESLGRTPVVLVVPFVAPVTPEQEGWGADLEPRQELVHHLAAEYGCAVVDLGLMIREYSSDYENEELAEDGVHPTDLGHKLIAEAWNREAHTRVEALRRP</sequence>